<name>A0A1F7WU92_9BACT</name>
<dbReference type="PANTHER" id="PTHR30486">
    <property type="entry name" value="TWITCHING MOTILITY PROTEIN PILT"/>
    <property type="match status" value="1"/>
</dbReference>
<evidence type="ECO:0000313" key="3">
    <source>
        <dbReference type="EMBL" id="OGM06300.1"/>
    </source>
</evidence>
<dbReference type="GO" id="GO:0016887">
    <property type="term" value="F:ATP hydrolysis activity"/>
    <property type="evidence" value="ECO:0007669"/>
    <property type="project" value="InterPro"/>
</dbReference>
<comment type="similarity">
    <text evidence="1">Belongs to the GSP E family.</text>
</comment>
<dbReference type="SUPFAM" id="SSF52540">
    <property type="entry name" value="P-loop containing nucleoside triphosphate hydrolases"/>
    <property type="match status" value="1"/>
</dbReference>
<dbReference type="PANTHER" id="PTHR30486:SF16">
    <property type="entry name" value="TWITCHING MOTILITY PROTEIN PILT"/>
    <property type="match status" value="1"/>
</dbReference>
<dbReference type="Pfam" id="PF00437">
    <property type="entry name" value="T2SSE"/>
    <property type="match status" value="1"/>
</dbReference>
<gene>
    <name evidence="3" type="ORF">A2008_13410</name>
</gene>
<dbReference type="AlphaFoldDB" id="A0A1F7WU92"/>
<dbReference type="Gene3D" id="3.30.450.90">
    <property type="match status" value="1"/>
</dbReference>
<evidence type="ECO:0000259" key="2">
    <source>
        <dbReference type="Pfam" id="PF00437"/>
    </source>
</evidence>
<reference evidence="3 4" key="1">
    <citation type="journal article" date="2016" name="Nat. Commun.">
        <title>Thousands of microbial genomes shed light on interconnected biogeochemical processes in an aquifer system.</title>
        <authorList>
            <person name="Anantharaman K."/>
            <person name="Brown C.T."/>
            <person name="Hug L.A."/>
            <person name="Sharon I."/>
            <person name="Castelle C.J."/>
            <person name="Probst A.J."/>
            <person name="Thomas B.C."/>
            <person name="Singh A."/>
            <person name="Wilkins M.J."/>
            <person name="Karaoz U."/>
            <person name="Brodie E.L."/>
            <person name="Williams K.H."/>
            <person name="Hubbard S.S."/>
            <person name="Banfield J.F."/>
        </authorList>
    </citation>
    <scope>NUCLEOTIDE SEQUENCE [LARGE SCALE GENOMIC DNA]</scope>
</reference>
<dbReference type="InterPro" id="IPR006321">
    <property type="entry name" value="PilT/PilU"/>
</dbReference>
<organism evidence="3 4">
    <name type="scientific">Candidatus Wallbacteria bacterium GWC2_49_35</name>
    <dbReference type="NCBI Taxonomy" id="1817813"/>
    <lineage>
        <taxon>Bacteria</taxon>
        <taxon>Candidatus Walliibacteriota</taxon>
    </lineage>
</organism>
<evidence type="ECO:0000256" key="1">
    <source>
        <dbReference type="ARBA" id="ARBA00006611"/>
    </source>
</evidence>
<sequence length="346" mass="38621">MLGLLKIAQDKNASDLHIIEGRPPVFRIDGDIAFMESQPLDNEDTKALVYSILNETQIKKFETDWELNLSMTLDEVGRFRIAVYYQKGSVEASIRIVPREIPAIEELKLPEIVKDLARKPNGLILITGPTSSGKTTTFNSIIDFINKERRAKIITVEDPIEYVHSHKKSIVIQQEVYSDVKSFSSALHHILRQNPDVIGIGEMRDTETIAATLTAAETGHLVIATLHTSDAVQTISRIIDVFPPHQQEQVRIQLSSTLQGILSQMLLQQVGGGRALAIEILTAVQAVRHQIRESKIAGIYSSIQTGLNQGMQTMDRCIRNLYQEGQITYATAMSKIKDPKELTQGK</sequence>
<protein>
    <recommendedName>
        <fullName evidence="2">Bacterial type II secretion system protein E domain-containing protein</fullName>
    </recommendedName>
</protein>
<dbReference type="EMBL" id="MGFH01000070">
    <property type="protein sequence ID" value="OGM06300.1"/>
    <property type="molecule type" value="Genomic_DNA"/>
</dbReference>
<dbReference type="InterPro" id="IPR001482">
    <property type="entry name" value="T2SS/T4SS_dom"/>
</dbReference>
<dbReference type="Proteomes" id="UP000178735">
    <property type="component" value="Unassembled WGS sequence"/>
</dbReference>
<proteinExistence type="inferred from homology"/>
<dbReference type="STRING" id="1817813.A2008_13410"/>
<comment type="caution">
    <text evidence="3">The sequence shown here is derived from an EMBL/GenBank/DDBJ whole genome shotgun (WGS) entry which is preliminary data.</text>
</comment>
<dbReference type="GO" id="GO:0005524">
    <property type="term" value="F:ATP binding"/>
    <property type="evidence" value="ECO:0007669"/>
    <property type="project" value="InterPro"/>
</dbReference>
<dbReference type="NCBIfam" id="TIGR01420">
    <property type="entry name" value="pilT_fam"/>
    <property type="match status" value="1"/>
</dbReference>
<evidence type="ECO:0000313" key="4">
    <source>
        <dbReference type="Proteomes" id="UP000178735"/>
    </source>
</evidence>
<accession>A0A1F7WU92</accession>
<feature type="domain" description="Bacterial type II secretion system protein E" evidence="2">
    <location>
        <begin position="10"/>
        <end position="270"/>
    </location>
</feature>
<dbReference type="InterPro" id="IPR050921">
    <property type="entry name" value="T4SS_GSP_E_ATPase"/>
</dbReference>
<dbReference type="CDD" id="cd01131">
    <property type="entry name" value="PilT"/>
    <property type="match status" value="1"/>
</dbReference>
<dbReference type="InterPro" id="IPR027417">
    <property type="entry name" value="P-loop_NTPase"/>
</dbReference>
<dbReference type="Gene3D" id="3.40.50.300">
    <property type="entry name" value="P-loop containing nucleotide triphosphate hydrolases"/>
    <property type="match status" value="1"/>
</dbReference>